<evidence type="ECO:0008006" key="3">
    <source>
        <dbReference type="Google" id="ProtNLM"/>
    </source>
</evidence>
<dbReference type="EMBL" id="CP011390">
    <property type="protein sequence ID" value="ANE52450.1"/>
    <property type="molecule type" value="Genomic_DNA"/>
</dbReference>
<sequence>MPLIKVGFCVAYDWYLLEYSLPLIYQEADIICLSIDKDRTSWAGTPFAFDEQKFKQLVASIDNDKKIRLYEDDFHLANLSPMQNEVRQRNKLAAFLGDGGWHIQLDADEYFVDFSGFIKVLQNYKGASKVNICVPWVTLFKRASNNWLYVNTSDVNLIEYIPVATMCPKYEYGRRNGNFNYKLNYILMHQSWARTIEEIEQKVSNWGHKNDFDTQKFLEFWKSLDDKNYLEVSNFHPIAPHIWPSLKLIPGTLVEDAISYLKKHPPFLFSDKELKRQNALFRSRINAFLKKVGVR</sequence>
<evidence type="ECO:0000313" key="2">
    <source>
        <dbReference type="Proteomes" id="UP000077177"/>
    </source>
</evidence>
<reference evidence="2" key="1">
    <citation type="submission" date="2015-01" db="EMBL/GenBank/DDBJ databases">
        <title>Flavisolibacter sp./LCS9/ whole genome sequencing.</title>
        <authorList>
            <person name="Kim M.K."/>
            <person name="Srinivasan S."/>
            <person name="Lee J.-J."/>
        </authorList>
    </citation>
    <scope>NUCLEOTIDE SEQUENCE [LARGE SCALE GENOMIC DNA]</scope>
    <source>
        <strain evidence="2">LCS9</strain>
    </source>
</reference>
<dbReference type="KEGG" id="fla:SY85_20160"/>
<dbReference type="OrthoDB" id="745987at2"/>
<gene>
    <name evidence="1" type="ORF">SY85_20160</name>
</gene>
<organism evidence="1 2">
    <name type="scientific">Flavisolibacter tropicus</name>
    <dbReference type="NCBI Taxonomy" id="1492898"/>
    <lineage>
        <taxon>Bacteria</taxon>
        <taxon>Pseudomonadati</taxon>
        <taxon>Bacteroidota</taxon>
        <taxon>Chitinophagia</taxon>
        <taxon>Chitinophagales</taxon>
        <taxon>Chitinophagaceae</taxon>
        <taxon>Flavisolibacter</taxon>
    </lineage>
</organism>
<dbReference type="Proteomes" id="UP000077177">
    <property type="component" value="Chromosome"/>
</dbReference>
<dbReference type="AlphaFoldDB" id="A0A172TZG1"/>
<reference evidence="1 2" key="2">
    <citation type="journal article" date="2016" name="Int. J. Syst. Evol. Microbiol.">
        <title>Flavisolibacter tropicus sp. nov., isolated from tropical soil.</title>
        <authorList>
            <person name="Lee J.J."/>
            <person name="Kang M.S."/>
            <person name="Kim G.S."/>
            <person name="Lee C.S."/>
            <person name="Lim S."/>
            <person name="Lee J."/>
            <person name="Roh S.H."/>
            <person name="Kang H."/>
            <person name="Ha J.M."/>
            <person name="Bae S."/>
            <person name="Jung H.Y."/>
            <person name="Kim M.K."/>
        </authorList>
    </citation>
    <scope>NUCLEOTIDE SEQUENCE [LARGE SCALE GENOMIC DNA]</scope>
    <source>
        <strain evidence="1 2">LCS9</strain>
    </source>
</reference>
<keyword evidence="2" id="KW-1185">Reference proteome</keyword>
<name>A0A172TZG1_9BACT</name>
<accession>A0A172TZG1</accession>
<protein>
    <recommendedName>
        <fullName evidence="3">Glycosyltransferase</fullName>
    </recommendedName>
</protein>
<evidence type="ECO:0000313" key="1">
    <source>
        <dbReference type="EMBL" id="ANE52450.1"/>
    </source>
</evidence>
<proteinExistence type="predicted"/>
<dbReference type="STRING" id="1492898.SY85_20160"/>
<dbReference type="RefSeq" id="WP_066406906.1">
    <property type="nucleotide sequence ID" value="NZ_CP011390.1"/>
</dbReference>